<keyword evidence="2" id="KW-1185">Reference proteome</keyword>
<gene>
    <name evidence="1" type="ORF">VIN01S_30410</name>
</gene>
<sequence>MAQVMNINTVAVPSSQEAKSYSIDFKGLIMHLVDILFGKGQTTTTYYASDLSDHMQKDLGMMR</sequence>
<evidence type="ECO:0000313" key="2">
    <source>
        <dbReference type="Proteomes" id="UP000318717"/>
    </source>
</evidence>
<proteinExistence type="predicted"/>
<comment type="caution">
    <text evidence="1">The sequence shown here is derived from an EMBL/GenBank/DDBJ whole genome shotgun (WGS) entry which is preliminary data.</text>
</comment>
<reference evidence="1 2" key="1">
    <citation type="submission" date="2019-06" db="EMBL/GenBank/DDBJ databases">
        <title>Whole genome shotgun sequence of Vibrio inusitatus NBRC 102082.</title>
        <authorList>
            <person name="Hosoyama A."/>
            <person name="Uohara A."/>
            <person name="Ohji S."/>
            <person name="Ichikawa N."/>
        </authorList>
    </citation>
    <scope>NUCLEOTIDE SEQUENCE [LARGE SCALE GENOMIC DNA]</scope>
    <source>
        <strain evidence="1 2">NBRC 102082</strain>
    </source>
</reference>
<dbReference type="AlphaFoldDB" id="A0A4Y3HYP6"/>
<name>A0A4Y3HYP6_9VIBR</name>
<organism evidence="1 2">
    <name type="scientific">Vibrio inusitatus NBRC 102082</name>
    <dbReference type="NCBI Taxonomy" id="1219070"/>
    <lineage>
        <taxon>Bacteria</taxon>
        <taxon>Pseudomonadati</taxon>
        <taxon>Pseudomonadota</taxon>
        <taxon>Gammaproteobacteria</taxon>
        <taxon>Vibrionales</taxon>
        <taxon>Vibrionaceae</taxon>
        <taxon>Vibrio</taxon>
    </lineage>
</organism>
<accession>A0A4Y3HYP6</accession>
<protein>
    <submittedName>
        <fullName evidence="1">Uncharacterized protein</fullName>
    </submittedName>
</protein>
<dbReference type="Proteomes" id="UP000318717">
    <property type="component" value="Unassembled WGS sequence"/>
</dbReference>
<dbReference type="OrthoDB" id="5892521at2"/>
<evidence type="ECO:0000313" key="1">
    <source>
        <dbReference type="EMBL" id="GEA52237.1"/>
    </source>
</evidence>
<dbReference type="RefSeq" id="WP_141346688.1">
    <property type="nucleotide sequence ID" value="NZ_BJLF01000017.1"/>
</dbReference>
<dbReference type="EMBL" id="BJLF01000017">
    <property type="protein sequence ID" value="GEA52237.1"/>
    <property type="molecule type" value="Genomic_DNA"/>
</dbReference>